<accession>A0A7L1N3Y8</accession>
<keyword evidence="27" id="KW-1185">Reference proteome</keyword>
<keyword evidence="10" id="KW-0812">Transmembrane</keyword>
<feature type="non-terminal residue" evidence="26">
    <location>
        <position position="1"/>
    </location>
</feature>
<feature type="non-terminal residue" evidence="26">
    <location>
        <position position="497"/>
    </location>
</feature>
<proteinExistence type="inferred from homology"/>
<dbReference type="OrthoDB" id="2687620at2759"/>
<protein>
    <recommendedName>
        <fullName evidence="22">Serine/threonine-protein kinase VRK2</fullName>
        <ecNumber evidence="5">2.7.11.1</ecNumber>
    </recommendedName>
    <alternativeName>
        <fullName evidence="23">Vaccinia-related kinase 2</fullName>
    </alternativeName>
</protein>
<dbReference type="GO" id="GO:0005524">
    <property type="term" value="F:ATP binding"/>
    <property type="evidence" value="ECO:0007669"/>
    <property type="project" value="UniProtKB-KW"/>
</dbReference>
<feature type="domain" description="Protein kinase" evidence="25">
    <location>
        <begin position="29"/>
        <end position="317"/>
    </location>
</feature>
<dbReference type="PROSITE" id="PS00108">
    <property type="entry name" value="PROTEIN_KINASE_ST"/>
    <property type="match status" value="1"/>
</dbReference>
<dbReference type="AlphaFoldDB" id="A0A7L1N3Y8"/>
<keyword evidence="8" id="KW-0597">Phosphoprotein</keyword>
<evidence type="ECO:0000256" key="12">
    <source>
        <dbReference type="ARBA" id="ARBA00022777"/>
    </source>
</evidence>
<comment type="caution">
    <text evidence="26">The sequence shown here is derived from an EMBL/GenBank/DDBJ whole genome shotgun (WGS) entry which is preliminary data.</text>
</comment>
<evidence type="ECO:0000256" key="16">
    <source>
        <dbReference type="ARBA" id="ARBA00023128"/>
    </source>
</evidence>
<keyword evidence="18" id="KW-0539">Nucleus</keyword>
<name>A0A7L1N3Y8_RHICY</name>
<dbReference type="PROSITE" id="PS50011">
    <property type="entry name" value="PROTEIN_KINASE_DOM"/>
    <property type="match status" value="1"/>
</dbReference>
<organism evidence="26 27">
    <name type="scientific">Rhinopomastus cyanomelas</name>
    <name type="common">Common scimitarbill</name>
    <dbReference type="NCBI Taxonomy" id="113115"/>
    <lineage>
        <taxon>Eukaryota</taxon>
        <taxon>Metazoa</taxon>
        <taxon>Chordata</taxon>
        <taxon>Craniata</taxon>
        <taxon>Vertebrata</taxon>
        <taxon>Euteleostomi</taxon>
        <taxon>Archelosauria</taxon>
        <taxon>Archosauria</taxon>
        <taxon>Dinosauria</taxon>
        <taxon>Saurischia</taxon>
        <taxon>Theropoda</taxon>
        <taxon>Coelurosauria</taxon>
        <taxon>Aves</taxon>
        <taxon>Neognathae</taxon>
        <taxon>Neoaves</taxon>
        <taxon>Telluraves</taxon>
        <taxon>Coraciimorphae</taxon>
        <taxon>Bucerotiformes</taxon>
        <taxon>Rhinopomastidae</taxon>
        <taxon>Rhinopomastus</taxon>
    </lineage>
</organism>
<evidence type="ECO:0000256" key="1">
    <source>
        <dbReference type="ARBA" id="ARBA00004163"/>
    </source>
</evidence>
<evidence type="ECO:0000256" key="24">
    <source>
        <dbReference type="SAM" id="MobiDB-lite"/>
    </source>
</evidence>
<gene>
    <name evidence="26" type="primary">Vrk2</name>
    <name evidence="26" type="ORF">RHICYA_R09909</name>
</gene>
<feature type="compositionally biased region" description="Basic and acidic residues" evidence="24">
    <location>
        <begin position="414"/>
        <end position="425"/>
    </location>
</feature>
<evidence type="ECO:0000256" key="18">
    <source>
        <dbReference type="ARBA" id="ARBA00023242"/>
    </source>
</evidence>
<dbReference type="EC" id="2.7.11.1" evidence="5"/>
<evidence type="ECO:0000256" key="22">
    <source>
        <dbReference type="ARBA" id="ARBA00073146"/>
    </source>
</evidence>
<dbReference type="GO" id="GO:0005635">
    <property type="term" value="C:nuclear envelope"/>
    <property type="evidence" value="ECO:0007669"/>
    <property type="project" value="UniProtKB-SubCell"/>
</dbReference>
<evidence type="ECO:0000256" key="6">
    <source>
        <dbReference type="ARBA" id="ARBA00022490"/>
    </source>
</evidence>
<dbReference type="InterPro" id="IPR000719">
    <property type="entry name" value="Prot_kinase_dom"/>
</dbReference>
<feature type="region of interest" description="Disordered" evidence="24">
    <location>
        <begin position="379"/>
        <end position="428"/>
    </location>
</feature>
<evidence type="ECO:0000256" key="8">
    <source>
        <dbReference type="ARBA" id="ARBA00022553"/>
    </source>
</evidence>
<dbReference type="SUPFAM" id="SSF56112">
    <property type="entry name" value="Protein kinase-like (PK-like)"/>
    <property type="match status" value="1"/>
</dbReference>
<evidence type="ECO:0000256" key="19">
    <source>
        <dbReference type="ARBA" id="ARBA00048659"/>
    </source>
</evidence>
<evidence type="ECO:0000256" key="2">
    <source>
        <dbReference type="ARBA" id="ARBA00004259"/>
    </source>
</evidence>
<comment type="catalytic activity">
    <reaction evidence="20">
        <text>L-seryl-[protein] + ATP = O-phospho-L-seryl-[protein] + ADP + H(+)</text>
        <dbReference type="Rhea" id="RHEA:17989"/>
        <dbReference type="Rhea" id="RHEA-COMP:9863"/>
        <dbReference type="Rhea" id="RHEA-COMP:11604"/>
        <dbReference type="ChEBI" id="CHEBI:15378"/>
        <dbReference type="ChEBI" id="CHEBI:29999"/>
        <dbReference type="ChEBI" id="CHEBI:30616"/>
        <dbReference type="ChEBI" id="CHEBI:83421"/>
        <dbReference type="ChEBI" id="CHEBI:456216"/>
        <dbReference type="EC" id="2.7.11.1"/>
    </reaction>
    <physiologicalReaction direction="left-to-right" evidence="20">
        <dbReference type="Rhea" id="RHEA:17990"/>
    </physiologicalReaction>
</comment>
<keyword evidence="16" id="KW-0496">Mitochondrion</keyword>
<evidence type="ECO:0000256" key="21">
    <source>
        <dbReference type="ARBA" id="ARBA00061699"/>
    </source>
</evidence>
<evidence type="ECO:0000313" key="27">
    <source>
        <dbReference type="Proteomes" id="UP000565785"/>
    </source>
</evidence>
<dbReference type="EMBL" id="VXBP01002784">
    <property type="protein sequence ID" value="NXN94498.1"/>
    <property type="molecule type" value="Genomic_DNA"/>
</dbReference>
<keyword evidence="12 26" id="KW-0418">Kinase</keyword>
<dbReference type="InterPro" id="IPR011009">
    <property type="entry name" value="Kinase-like_dom_sf"/>
</dbReference>
<keyword evidence="14" id="KW-0067">ATP-binding</keyword>
<dbReference type="GO" id="GO:0031966">
    <property type="term" value="C:mitochondrial membrane"/>
    <property type="evidence" value="ECO:0007669"/>
    <property type="project" value="UniProtKB-SubCell"/>
</dbReference>
<keyword evidence="15" id="KW-1133">Transmembrane helix</keyword>
<dbReference type="GO" id="GO:0004674">
    <property type="term" value="F:protein serine/threonine kinase activity"/>
    <property type="evidence" value="ECO:0007669"/>
    <property type="project" value="UniProtKB-KW"/>
</dbReference>
<keyword evidence="9" id="KW-0808">Transferase</keyword>
<keyword evidence="17" id="KW-0472">Membrane</keyword>
<keyword evidence="13" id="KW-0256">Endoplasmic reticulum</keyword>
<comment type="catalytic activity">
    <reaction evidence="19">
        <text>L-threonyl-[protein] + ATP = O-phospho-L-threonyl-[protein] + ADP + H(+)</text>
        <dbReference type="Rhea" id="RHEA:46608"/>
        <dbReference type="Rhea" id="RHEA-COMP:11060"/>
        <dbReference type="Rhea" id="RHEA-COMP:11605"/>
        <dbReference type="ChEBI" id="CHEBI:15378"/>
        <dbReference type="ChEBI" id="CHEBI:30013"/>
        <dbReference type="ChEBI" id="CHEBI:30616"/>
        <dbReference type="ChEBI" id="CHEBI:61977"/>
        <dbReference type="ChEBI" id="CHEBI:456216"/>
        <dbReference type="EC" id="2.7.11.1"/>
    </reaction>
    <physiologicalReaction direction="left-to-right" evidence="19">
        <dbReference type="Rhea" id="RHEA:46609"/>
    </physiologicalReaction>
</comment>
<feature type="compositionally biased region" description="Basic and acidic residues" evidence="24">
    <location>
        <begin position="380"/>
        <end position="398"/>
    </location>
</feature>
<evidence type="ECO:0000259" key="25">
    <source>
        <dbReference type="PROSITE" id="PS50011"/>
    </source>
</evidence>
<keyword evidence="7" id="KW-0723">Serine/threonine-protein kinase</keyword>
<dbReference type="FunFam" id="1.10.510.10:FF:000532">
    <property type="entry name" value="VRK serine/threonine kinase 2"/>
    <property type="match status" value="1"/>
</dbReference>
<dbReference type="InterPro" id="IPR050235">
    <property type="entry name" value="CK1_Ser-Thr_kinase"/>
</dbReference>
<evidence type="ECO:0000256" key="4">
    <source>
        <dbReference type="ARBA" id="ARBA00004496"/>
    </source>
</evidence>
<sequence>MPPKGRGRGKLPIPLPRDMILKDTEGKSWRLGNQIGQGGFGLIYLASPQTHVPVEDDAVHVIKVEYLENGPLFSELKFYQRAAKQEHIRKWMHLKKLRCLGIPVFWGSGLAEYKGKSYRFMVMERLGQDLQRIFEGCGSRFRKETVLQLGARMLDTLEYIHENEYVHGDIKAANLLLGYTNPHEVYLADYGLSYRYCPNGNHKQYQENPRKGHNGTIEFTSIDAHKGVAPSRRGDLEILGYCMLHWFCGKLPWERNLKDPVAVQTAKIKLMDELPDSVMEWDSSGGGCSEIAKFLECVSGLTYDEKPKYQVLKKLLLEGLESSGTSYDGPLEFSAAANWQSHRAARGTKVCLPKPVQQKKMEGEESVCQNKACTGVMRKQLRDEEKQSESDRLLHPAEPEQGALPKLSLPPRQQKQDEVKEEPTCRSRARAGLAHWQFQAEKPLQSYTMVQEPERSQKRDTARGSPPFDPHAMFSEAGRKHNQHLTADHPVLVQKPG</sequence>
<evidence type="ECO:0000256" key="11">
    <source>
        <dbReference type="ARBA" id="ARBA00022741"/>
    </source>
</evidence>
<evidence type="ECO:0000256" key="13">
    <source>
        <dbReference type="ARBA" id="ARBA00022824"/>
    </source>
</evidence>
<reference evidence="26 27" key="1">
    <citation type="submission" date="2019-09" db="EMBL/GenBank/DDBJ databases">
        <title>Bird 10,000 Genomes (B10K) Project - Family phase.</title>
        <authorList>
            <person name="Zhang G."/>
        </authorList>
    </citation>
    <scope>NUCLEOTIDE SEQUENCE [LARGE SCALE GENOMIC DNA]</scope>
    <source>
        <strain evidence="26">B10K-DU-002-35</strain>
        <tissue evidence="26">Muscle</tissue>
    </source>
</reference>
<dbReference type="Proteomes" id="UP000565785">
    <property type="component" value="Unassembled WGS sequence"/>
</dbReference>
<dbReference type="PANTHER" id="PTHR11909">
    <property type="entry name" value="CASEIN KINASE-RELATED"/>
    <property type="match status" value="1"/>
</dbReference>
<evidence type="ECO:0000313" key="26">
    <source>
        <dbReference type="EMBL" id="NXN94498.1"/>
    </source>
</evidence>
<dbReference type="GO" id="GO:0005789">
    <property type="term" value="C:endoplasmic reticulum membrane"/>
    <property type="evidence" value="ECO:0007669"/>
    <property type="project" value="UniProtKB-SubCell"/>
</dbReference>
<evidence type="ECO:0000256" key="5">
    <source>
        <dbReference type="ARBA" id="ARBA00012513"/>
    </source>
</evidence>
<dbReference type="Pfam" id="PF00069">
    <property type="entry name" value="Pkinase"/>
    <property type="match status" value="1"/>
</dbReference>
<evidence type="ECO:0000256" key="3">
    <source>
        <dbReference type="ARBA" id="ARBA00004304"/>
    </source>
</evidence>
<evidence type="ECO:0000256" key="17">
    <source>
        <dbReference type="ARBA" id="ARBA00023136"/>
    </source>
</evidence>
<dbReference type="Gene3D" id="1.10.510.10">
    <property type="entry name" value="Transferase(Phosphotransferase) domain 1"/>
    <property type="match status" value="1"/>
</dbReference>
<comment type="similarity">
    <text evidence="21">Belongs to the protein kinase superfamily. CK1 Ser/Thr protein kinase family. VRK subfamily.</text>
</comment>
<comment type="subcellular location">
    <subcellularLocation>
        <location evidence="4">Cytoplasm</location>
    </subcellularLocation>
    <subcellularLocation>
        <location evidence="1">Endoplasmic reticulum membrane</location>
        <topology evidence="1">Single-pass type IV membrane protein</topology>
    </subcellularLocation>
    <subcellularLocation>
        <location evidence="3">Mitochondrion membrane</location>
        <topology evidence="3">Single-pass membrane protein</topology>
    </subcellularLocation>
    <subcellularLocation>
        <location evidence="2">Nucleus envelope</location>
    </subcellularLocation>
</comment>
<evidence type="ECO:0000256" key="20">
    <source>
        <dbReference type="ARBA" id="ARBA00048977"/>
    </source>
</evidence>
<dbReference type="InterPro" id="IPR008271">
    <property type="entry name" value="Ser/Thr_kinase_AS"/>
</dbReference>
<feature type="region of interest" description="Disordered" evidence="24">
    <location>
        <begin position="442"/>
        <end position="476"/>
    </location>
</feature>
<dbReference type="SMART" id="SM00220">
    <property type="entry name" value="S_TKc"/>
    <property type="match status" value="1"/>
</dbReference>
<feature type="compositionally biased region" description="Basic and acidic residues" evidence="24">
    <location>
        <begin position="452"/>
        <end position="462"/>
    </location>
</feature>
<evidence type="ECO:0000256" key="14">
    <source>
        <dbReference type="ARBA" id="ARBA00022840"/>
    </source>
</evidence>
<keyword evidence="11" id="KW-0547">Nucleotide-binding</keyword>
<evidence type="ECO:0000256" key="10">
    <source>
        <dbReference type="ARBA" id="ARBA00022692"/>
    </source>
</evidence>
<evidence type="ECO:0000256" key="15">
    <source>
        <dbReference type="ARBA" id="ARBA00022989"/>
    </source>
</evidence>
<evidence type="ECO:0000256" key="23">
    <source>
        <dbReference type="ARBA" id="ARBA00081231"/>
    </source>
</evidence>
<keyword evidence="6" id="KW-0963">Cytoplasm</keyword>
<evidence type="ECO:0000256" key="7">
    <source>
        <dbReference type="ARBA" id="ARBA00022527"/>
    </source>
</evidence>
<evidence type="ECO:0000256" key="9">
    <source>
        <dbReference type="ARBA" id="ARBA00022679"/>
    </source>
</evidence>